<accession>S7QD87</accession>
<proteinExistence type="inferred from homology"/>
<dbReference type="EMBL" id="KB469299">
    <property type="protein sequence ID" value="EPQ57302.1"/>
    <property type="molecule type" value="Genomic_DNA"/>
</dbReference>
<evidence type="ECO:0000256" key="2">
    <source>
        <dbReference type="ARBA" id="ARBA00022980"/>
    </source>
</evidence>
<evidence type="ECO:0000256" key="3">
    <source>
        <dbReference type="ARBA" id="ARBA00023274"/>
    </source>
</evidence>
<dbReference type="GO" id="GO:0005763">
    <property type="term" value="C:mitochondrial small ribosomal subunit"/>
    <property type="evidence" value="ECO:0007669"/>
    <property type="project" value="TreeGrafter"/>
</dbReference>
<dbReference type="Gene3D" id="3.30.230.10">
    <property type="match status" value="1"/>
</dbReference>
<dbReference type="OrthoDB" id="10254627at2759"/>
<gene>
    <name evidence="6" type="ORF">GLOTRDRAFT_58566</name>
</gene>
<reference evidence="6 7" key="1">
    <citation type="journal article" date="2012" name="Science">
        <title>The Paleozoic origin of enzymatic lignin decomposition reconstructed from 31 fungal genomes.</title>
        <authorList>
            <person name="Floudas D."/>
            <person name="Binder M."/>
            <person name="Riley R."/>
            <person name="Barry K."/>
            <person name="Blanchette R.A."/>
            <person name="Henrissat B."/>
            <person name="Martinez A.T."/>
            <person name="Otillar R."/>
            <person name="Spatafora J.W."/>
            <person name="Yadav J.S."/>
            <person name="Aerts A."/>
            <person name="Benoit I."/>
            <person name="Boyd A."/>
            <person name="Carlson A."/>
            <person name="Copeland A."/>
            <person name="Coutinho P.M."/>
            <person name="de Vries R.P."/>
            <person name="Ferreira P."/>
            <person name="Findley K."/>
            <person name="Foster B."/>
            <person name="Gaskell J."/>
            <person name="Glotzer D."/>
            <person name="Gorecki P."/>
            <person name="Heitman J."/>
            <person name="Hesse C."/>
            <person name="Hori C."/>
            <person name="Igarashi K."/>
            <person name="Jurgens J.A."/>
            <person name="Kallen N."/>
            <person name="Kersten P."/>
            <person name="Kohler A."/>
            <person name="Kuees U."/>
            <person name="Kumar T.K.A."/>
            <person name="Kuo A."/>
            <person name="LaButti K."/>
            <person name="Larrondo L.F."/>
            <person name="Lindquist E."/>
            <person name="Ling A."/>
            <person name="Lombard V."/>
            <person name="Lucas S."/>
            <person name="Lundell T."/>
            <person name="Martin R."/>
            <person name="McLaughlin D.J."/>
            <person name="Morgenstern I."/>
            <person name="Morin E."/>
            <person name="Murat C."/>
            <person name="Nagy L.G."/>
            <person name="Nolan M."/>
            <person name="Ohm R.A."/>
            <person name="Patyshakuliyeva A."/>
            <person name="Rokas A."/>
            <person name="Ruiz-Duenas F.J."/>
            <person name="Sabat G."/>
            <person name="Salamov A."/>
            <person name="Samejima M."/>
            <person name="Schmutz J."/>
            <person name="Slot J.C."/>
            <person name="St John F."/>
            <person name="Stenlid J."/>
            <person name="Sun H."/>
            <person name="Sun S."/>
            <person name="Syed K."/>
            <person name="Tsang A."/>
            <person name="Wiebenga A."/>
            <person name="Young D."/>
            <person name="Pisabarro A."/>
            <person name="Eastwood D.C."/>
            <person name="Martin F."/>
            <person name="Cullen D."/>
            <person name="Grigoriev I.V."/>
            <person name="Hibbett D.S."/>
        </authorList>
    </citation>
    <scope>NUCLEOTIDE SEQUENCE [LARGE SCALE GENOMIC DNA]</scope>
    <source>
        <strain evidence="6 7">ATCC 11539</strain>
    </source>
</reference>
<dbReference type="GO" id="GO:0003723">
    <property type="term" value="F:RNA binding"/>
    <property type="evidence" value="ECO:0007669"/>
    <property type="project" value="TreeGrafter"/>
</dbReference>
<evidence type="ECO:0000256" key="5">
    <source>
        <dbReference type="SAM" id="MobiDB-lite"/>
    </source>
</evidence>
<dbReference type="STRING" id="670483.S7QD87"/>
<evidence type="ECO:0000256" key="4">
    <source>
        <dbReference type="RuleBase" id="RU003815"/>
    </source>
</evidence>
<evidence type="ECO:0000256" key="1">
    <source>
        <dbReference type="ARBA" id="ARBA00005251"/>
    </source>
</evidence>
<dbReference type="KEGG" id="gtr:GLOTRDRAFT_58566"/>
<organism evidence="6 7">
    <name type="scientific">Gloeophyllum trabeum (strain ATCC 11539 / FP-39264 / Madison 617)</name>
    <name type="common">Brown rot fungus</name>
    <dbReference type="NCBI Taxonomy" id="670483"/>
    <lineage>
        <taxon>Eukaryota</taxon>
        <taxon>Fungi</taxon>
        <taxon>Dikarya</taxon>
        <taxon>Basidiomycota</taxon>
        <taxon>Agaricomycotina</taxon>
        <taxon>Agaricomycetes</taxon>
        <taxon>Gloeophyllales</taxon>
        <taxon>Gloeophyllaceae</taxon>
        <taxon>Gloeophyllum</taxon>
    </lineage>
</organism>
<dbReference type="PROSITE" id="PS00360">
    <property type="entry name" value="RIBOSOMAL_S9"/>
    <property type="match status" value="1"/>
</dbReference>
<dbReference type="SUPFAM" id="SSF54211">
    <property type="entry name" value="Ribosomal protein S5 domain 2-like"/>
    <property type="match status" value="2"/>
</dbReference>
<dbReference type="GeneID" id="19307243"/>
<dbReference type="PANTHER" id="PTHR21569">
    <property type="entry name" value="RIBOSOMAL PROTEIN S9"/>
    <property type="match status" value="1"/>
</dbReference>
<dbReference type="InterPro" id="IPR014721">
    <property type="entry name" value="Ribsml_uS5_D2-typ_fold_subgr"/>
</dbReference>
<evidence type="ECO:0000313" key="7">
    <source>
        <dbReference type="Proteomes" id="UP000030669"/>
    </source>
</evidence>
<dbReference type="RefSeq" id="XP_007864423.1">
    <property type="nucleotide sequence ID" value="XM_007866232.1"/>
</dbReference>
<dbReference type="InterPro" id="IPR020568">
    <property type="entry name" value="Ribosomal_Su5_D2-typ_SF"/>
</dbReference>
<dbReference type="PANTHER" id="PTHR21569:SF1">
    <property type="entry name" value="SMALL RIBOSOMAL SUBUNIT PROTEIN US9M"/>
    <property type="match status" value="1"/>
</dbReference>
<dbReference type="InterPro" id="IPR000754">
    <property type="entry name" value="Ribosomal_uS9"/>
</dbReference>
<sequence length="426" mass="48053">MLLVRLCRCRPVFRQIPTFLRAYATTEQAYIPPAQLEDVAPPTYRNNPNSWRRKDKPASPAYYTTRPSFYETIATLNDALQAARLALRDRGLYPLPAHALAALPEYPTLYMNQVDMAATLADGQRLTTTRHRRVIDILSDLHECRRIARAAALADLERGLDGVIEVFERPNKEARLAQGKRKPVAFDEYGRSYTVGRRKESSARVWLIPTVPFEQQVSGAPSGLAEEGKESVNDLPVTQILVNNTPLPQYFPHLSDREAILRPFKVAGVLGAYNVFALVRGGGTTGQTGSIVTGIARGILAQEHRRAQLISEHIQTNYLEPINRELAGVDPALVERMETMGSDMTMSMADLEQMNERAGDSEEGRVMSLVRARREKLEAVRRAREAAEKVELVLRRSKLVRRDPRMVERKKTGLAKARKRYAWVKR</sequence>
<dbReference type="OMA" id="ARVWVIA"/>
<dbReference type="AlphaFoldDB" id="S7QD87"/>
<name>S7QD87_GLOTA</name>
<keyword evidence="3 4" id="KW-0687">Ribonucleoprotein</keyword>
<dbReference type="Pfam" id="PF00380">
    <property type="entry name" value="Ribosomal_S9"/>
    <property type="match status" value="2"/>
</dbReference>
<comment type="similarity">
    <text evidence="1 4">Belongs to the universal ribosomal protein uS9 family.</text>
</comment>
<dbReference type="eggNOG" id="KOG1697">
    <property type="taxonomic scope" value="Eukaryota"/>
</dbReference>
<keyword evidence="7" id="KW-1185">Reference proteome</keyword>
<protein>
    <recommendedName>
        <fullName evidence="8">Ribosomal protein S5 domain 2-like protein</fullName>
    </recommendedName>
</protein>
<dbReference type="GO" id="GO:0003735">
    <property type="term" value="F:structural constituent of ribosome"/>
    <property type="evidence" value="ECO:0007669"/>
    <property type="project" value="InterPro"/>
</dbReference>
<dbReference type="HOGENOM" id="CLU_036531_1_0_1"/>
<evidence type="ECO:0000313" key="6">
    <source>
        <dbReference type="EMBL" id="EPQ57302.1"/>
    </source>
</evidence>
<dbReference type="Proteomes" id="UP000030669">
    <property type="component" value="Unassembled WGS sequence"/>
</dbReference>
<keyword evidence="2 4" id="KW-0689">Ribosomal protein</keyword>
<evidence type="ECO:0008006" key="8">
    <source>
        <dbReference type="Google" id="ProtNLM"/>
    </source>
</evidence>
<dbReference type="GO" id="GO:0006412">
    <property type="term" value="P:translation"/>
    <property type="evidence" value="ECO:0007669"/>
    <property type="project" value="InterPro"/>
</dbReference>
<dbReference type="InterPro" id="IPR020574">
    <property type="entry name" value="Ribosomal_uS9_CS"/>
</dbReference>
<feature type="region of interest" description="Disordered" evidence="5">
    <location>
        <begin position="38"/>
        <end position="59"/>
    </location>
</feature>